<evidence type="ECO:0000313" key="3">
    <source>
        <dbReference type="EMBL" id="PUA82253.1"/>
    </source>
</evidence>
<keyword evidence="4" id="KW-1185">Reference proteome</keyword>
<dbReference type="EMBL" id="PYXZ01000001">
    <property type="protein sequence ID" value="PUA82253.1"/>
    <property type="molecule type" value="Genomic_DNA"/>
</dbReference>
<gene>
    <name evidence="3" type="ORF">C7S10_00355</name>
</gene>
<dbReference type="CDD" id="cd10917">
    <property type="entry name" value="CE4_NodB_like_6s_7s"/>
    <property type="match status" value="1"/>
</dbReference>
<proteinExistence type="predicted"/>
<dbReference type="Pfam" id="PF01522">
    <property type="entry name" value="Polysacc_deac_1"/>
    <property type="match status" value="1"/>
</dbReference>
<accession>A0A2R7Z0V8</accession>
<dbReference type="OrthoDB" id="3173508at2"/>
<feature type="region of interest" description="Disordered" evidence="1">
    <location>
        <begin position="215"/>
        <end position="245"/>
    </location>
</feature>
<dbReference type="RefSeq" id="WP_108342439.1">
    <property type="nucleotide sequence ID" value="NZ_PYXZ01000001.1"/>
</dbReference>
<dbReference type="GO" id="GO:0005975">
    <property type="term" value="P:carbohydrate metabolic process"/>
    <property type="evidence" value="ECO:0007669"/>
    <property type="project" value="InterPro"/>
</dbReference>
<dbReference type="AlphaFoldDB" id="A0A2R7Z0V8"/>
<organism evidence="3 4">
    <name type="scientific">Nocardioides currus</name>
    <dbReference type="NCBI Taxonomy" id="2133958"/>
    <lineage>
        <taxon>Bacteria</taxon>
        <taxon>Bacillati</taxon>
        <taxon>Actinomycetota</taxon>
        <taxon>Actinomycetes</taxon>
        <taxon>Propionibacteriales</taxon>
        <taxon>Nocardioidaceae</taxon>
        <taxon>Nocardioides</taxon>
    </lineage>
</organism>
<reference evidence="3 4" key="1">
    <citation type="submission" date="2018-03" db="EMBL/GenBank/DDBJ databases">
        <authorList>
            <person name="Keele B.F."/>
        </authorList>
    </citation>
    <scope>NUCLEOTIDE SEQUENCE [LARGE SCALE GENOMIC DNA]</scope>
    <source>
        <strain evidence="3 4">IB-3</strain>
    </source>
</reference>
<dbReference type="GO" id="GO:0016810">
    <property type="term" value="F:hydrolase activity, acting on carbon-nitrogen (but not peptide) bonds"/>
    <property type="evidence" value="ECO:0007669"/>
    <property type="project" value="InterPro"/>
</dbReference>
<dbReference type="InterPro" id="IPR011330">
    <property type="entry name" value="Glyco_hydro/deAcase_b/a-brl"/>
</dbReference>
<dbReference type="PROSITE" id="PS51677">
    <property type="entry name" value="NODB"/>
    <property type="match status" value="1"/>
</dbReference>
<protein>
    <submittedName>
        <fullName evidence="3">Polysaccharide deacetylase family protein</fullName>
    </submittedName>
</protein>
<dbReference type="Gene3D" id="3.20.20.370">
    <property type="entry name" value="Glycoside hydrolase/deacetylase"/>
    <property type="match status" value="1"/>
</dbReference>
<dbReference type="PANTHER" id="PTHR10587">
    <property type="entry name" value="GLYCOSYL TRANSFERASE-RELATED"/>
    <property type="match status" value="1"/>
</dbReference>
<evidence type="ECO:0000259" key="2">
    <source>
        <dbReference type="PROSITE" id="PS51677"/>
    </source>
</evidence>
<evidence type="ECO:0000256" key="1">
    <source>
        <dbReference type="SAM" id="MobiDB-lite"/>
    </source>
</evidence>
<dbReference type="Proteomes" id="UP000244867">
    <property type="component" value="Unassembled WGS sequence"/>
</dbReference>
<dbReference type="SUPFAM" id="SSF88713">
    <property type="entry name" value="Glycoside hydrolase/deacetylase"/>
    <property type="match status" value="1"/>
</dbReference>
<dbReference type="InterPro" id="IPR050248">
    <property type="entry name" value="Polysacc_deacetylase_ArnD"/>
</dbReference>
<comment type="caution">
    <text evidence="3">The sequence shown here is derived from an EMBL/GenBank/DDBJ whole genome shotgun (WGS) entry which is preliminary data.</text>
</comment>
<dbReference type="PANTHER" id="PTHR10587:SF137">
    <property type="entry name" value="4-DEOXY-4-FORMAMIDO-L-ARABINOSE-PHOSPHOUNDECAPRENOL DEFORMYLASE ARND-RELATED"/>
    <property type="match status" value="1"/>
</dbReference>
<dbReference type="InterPro" id="IPR002509">
    <property type="entry name" value="NODB_dom"/>
</dbReference>
<feature type="domain" description="NodB homology" evidence="2">
    <location>
        <begin position="28"/>
        <end position="215"/>
    </location>
</feature>
<name>A0A2R7Z0V8_9ACTN</name>
<evidence type="ECO:0000313" key="4">
    <source>
        <dbReference type="Proteomes" id="UP000244867"/>
    </source>
</evidence>
<sequence>MGRDPGLLPGGAVDPTQVPVQRARGTGRVAALTFDDGPDPRTTGRLLDVLADLGVVATFCVVGANVTAPGGAALLRRIRDEGHALGNHSVDYADLGSASLEEVEAVLRDNLRIIRTALDDPEAAVPYFRAPNGNFGRTGPVAAALGMQPLGLGAVIHDWDACPDRTVATIADHLRAAISPGAVVLAHDGGGDRRTTVEAVATVLPEKIAAGFRFTLPRGGGPPHPRPRGGRATLGRPAHLDQEQQ</sequence>